<comment type="caution">
    <text evidence="2">The sequence shown here is derived from an EMBL/GenBank/DDBJ whole genome shotgun (WGS) entry which is preliminary data.</text>
</comment>
<reference evidence="2 3" key="1">
    <citation type="submission" date="2014-06" db="EMBL/GenBank/DDBJ databases">
        <title>Draft genome sequence of iron oxidizing acidophile Leptospirillum ferriphilum DSM14647.</title>
        <authorList>
            <person name="Cardenas J.P."/>
            <person name="Lazcano M."/>
            <person name="Ossandon F.J."/>
            <person name="Corbett M."/>
            <person name="Holmes D.S."/>
            <person name="Watkin E."/>
        </authorList>
    </citation>
    <scope>NUCLEOTIDE SEQUENCE [LARGE SCALE GENOMIC DNA]</scope>
    <source>
        <strain evidence="2 3">DSM 14647</strain>
    </source>
</reference>
<sequence length="51" mass="5883">MYPVPAPWPTRNFIIEILTPPVSPPDLHEKPDRTTWPSVRNLSFPSPETEK</sequence>
<name>A0A094YPK7_9BACT</name>
<feature type="compositionally biased region" description="Polar residues" evidence="1">
    <location>
        <begin position="35"/>
        <end position="51"/>
    </location>
</feature>
<accession>A0A094YPK7</accession>
<evidence type="ECO:0000313" key="3">
    <source>
        <dbReference type="Proteomes" id="UP000029452"/>
    </source>
</evidence>
<dbReference type="AlphaFoldDB" id="A0A094YPK7"/>
<dbReference type="Proteomes" id="UP000029452">
    <property type="component" value="Unassembled WGS sequence"/>
</dbReference>
<proteinExistence type="predicted"/>
<dbReference type="EMBL" id="JPGK01000001">
    <property type="protein sequence ID" value="KGA95186.1"/>
    <property type="molecule type" value="Genomic_DNA"/>
</dbReference>
<organism evidence="2 3">
    <name type="scientific">Leptospirillum ferriphilum</name>
    <dbReference type="NCBI Taxonomy" id="178606"/>
    <lineage>
        <taxon>Bacteria</taxon>
        <taxon>Pseudomonadati</taxon>
        <taxon>Nitrospirota</taxon>
        <taxon>Nitrospiria</taxon>
        <taxon>Nitrospirales</taxon>
        <taxon>Nitrospiraceae</taxon>
        <taxon>Leptospirillum</taxon>
    </lineage>
</organism>
<feature type="region of interest" description="Disordered" evidence="1">
    <location>
        <begin position="21"/>
        <end position="51"/>
    </location>
</feature>
<gene>
    <name evidence="2" type="ORF">LptCag_2620</name>
</gene>
<protein>
    <submittedName>
        <fullName evidence="2">Uncharacterized protein</fullName>
    </submittedName>
</protein>
<evidence type="ECO:0000313" key="2">
    <source>
        <dbReference type="EMBL" id="KGA95186.1"/>
    </source>
</evidence>
<evidence type="ECO:0000256" key="1">
    <source>
        <dbReference type="SAM" id="MobiDB-lite"/>
    </source>
</evidence>